<dbReference type="Proteomes" id="UP000287447">
    <property type="component" value="Unassembled WGS sequence"/>
</dbReference>
<dbReference type="Gene3D" id="2.30.110.10">
    <property type="entry name" value="Electron Transport, Fmn-binding Protein, Chain A"/>
    <property type="match status" value="1"/>
</dbReference>
<comment type="caution">
    <text evidence="1">The sequence shown here is derived from an EMBL/GenBank/DDBJ whole genome shotgun (WGS) entry which is preliminary data.</text>
</comment>
<name>A0A437QTW2_9PROT</name>
<sequence length="213" mass="23410">MYMPQAFEQKDPDLVFGLMSSLGVATAVSNGPEGMIASHVPVEIDREGGAKGIIRCHFAKPNLQPALIAEGAEVLFIFQGPLAYVTPAWYPTKAETGKVVPTLNFAVVHAYGTGRAVEDPIAMRRHLTALTDHFEAEFPEPWKVSDAPDEYIDRMMKGITVVEVSLTRLEGKWKLSQNRSEGDRRGVTEGYRTEGRADMQALMEDFALGGRQG</sequence>
<protein>
    <submittedName>
        <fullName evidence="1">FMN-binding negative transcriptional regulator</fullName>
    </submittedName>
</protein>
<keyword evidence="2" id="KW-1185">Reference proteome</keyword>
<dbReference type="OrthoDB" id="9794948at2"/>
<dbReference type="InterPro" id="IPR012349">
    <property type="entry name" value="Split_barrel_FMN-bd"/>
</dbReference>
<dbReference type="PANTHER" id="PTHR35802:SF1">
    <property type="entry name" value="PROTEASE SYNTHASE AND SPORULATION PROTEIN PAI 2"/>
    <property type="match status" value="1"/>
</dbReference>
<evidence type="ECO:0000313" key="2">
    <source>
        <dbReference type="Proteomes" id="UP000287447"/>
    </source>
</evidence>
<reference evidence="2" key="1">
    <citation type="submission" date="2019-01" db="EMBL/GenBank/DDBJ databases">
        <title>Gri0909 isolated from a small marine red alga.</title>
        <authorList>
            <person name="Kim J."/>
            <person name="Jeong S.E."/>
            <person name="Jeon C.O."/>
        </authorList>
    </citation>
    <scope>NUCLEOTIDE SEQUENCE [LARGE SCALE GENOMIC DNA]</scope>
    <source>
        <strain evidence="2">Gri0909</strain>
    </source>
</reference>
<dbReference type="SUPFAM" id="SSF50475">
    <property type="entry name" value="FMN-binding split barrel"/>
    <property type="match status" value="1"/>
</dbReference>
<dbReference type="RefSeq" id="WP_127763317.1">
    <property type="nucleotide sequence ID" value="NZ_SADE01000001.1"/>
</dbReference>
<accession>A0A437QTW2</accession>
<dbReference type="AlphaFoldDB" id="A0A437QTW2"/>
<dbReference type="Pfam" id="PF04299">
    <property type="entry name" value="FMN_bind_2"/>
    <property type="match status" value="1"/>
</dbReference>
<dbReference type="InterPro" id="IPR007396">
    <property type="entry name" value="TR_PAI2-type"/>
</dbReference>
<dbReference type="PIRSF" id="PIRSF010372">
    <property type="entry name" value="PaiB"/>
    <property type="match status" value="1"/>
</dbReference>
<gene>
    <name evidence="1" type="ORF">EOI86_01160</name>
</gene>
<organism evidence="1 2">
    <name type="scientific">Hwanghaeella grinnelliae</name>
    <dbReference type="NCBI Taxonomy" id="2500179"/>
    <lineage>
        <taxon>Bacteria</taxon>
        <taxon>Pseudomonadati</taxon>
        <taxon>Pseudomonadota</taxon>
        <taxon>Alphaproteobacteria</taxon>
        <taxon>Rhodospirillales</taxon>
        <taxon>Rhodospirillaceae</taxon>
        <taxon>Hwanghaeella</taxon>
    </lineage>
</organism>
<proteinExistence type="predicted"/>
<dbReference type="PANTHER" id="PTHR35802">
    <property type="entry name" value="PROTEASE SYNTHASE AND SPORULATION PROTEIN PAI 2"/>
    <property type="match status" value="1"/>
</dbReference>
<dbReference type="EMBL" id="SADE01000001">
    <property type="protein sequence ID" value="RVU37944.1"/>
    <property type="molecule type" value="Genomic_DNA"/>
</dbReference>
<evidence type="ECO:0000313" key="1">
    <source>
        <dbReference type="EMBL" id="RVU37944.1"/>
    </source>
</evidence>